<organism evidence="1 2">
    <name type="scientific">Apiospora arundinis</name>
    <dbReference type="NCBI Taxonomy" id="335852"/>
    <lineage>
        <taxon>Eukaryota</taxon>
        <taxon>Fungi</taxon>
        <taxon>Dikarya</taxon>
        <taxon>Ascomycota</taxon>
        <taxon>Pezizomycotina</taxon>
        <taxon>Sordariomycetes</taxon>
        <taxon>Xylariomycetidae</taxon>
        <taxon>Amphisphaeriales</taxon>
        <taxon>Apiosporaceae</taxon>
        <taxon>Apiospora</taxon>
    </lineage>
</organism>
<proteinExistence type="predicted"/>
<dbReference type="EMBL" id="JAPCWZ010000004">
    <property type="protein sequence ID" value="KAK8868953.1"/>
    <property type="molecule type" value="Genomic_DNA"/>
</dbReference>
<name>A0ABR2IW92_9PEZI</name>
<protein>
    <recommendedName>
        <fullName evidence="3">F-box domain-containing protein</fullName>
    </recommendedName>
</protein>
<evidence type="ECO:0000313" key="2">
    <source>
        <dbReference type="Proteomes" id="UP001390339"/>
    </source>
</evidence>
<accession>A0ABR2IW92</accession>
<gene>
    <name evidence="1" type="ORF">PGQ11_007531</name>
</gene>
<sequence>MSWDHLPAELRSEIVSYLELPRVDRDCLWAPQEFLDNRSTLLNLCLASRSTAAEARPWLYRSIILYIDGDDVDFSISSPALQVDRHVNVSEMPKRPYAGPDSIVQLIRTLIHNPHLRTYIKYVACPFSLSDIPPSSYTEQLEFDMKTMCSSWKRYAHEFTDISGLEKKILDMAGLSIPPLNTPSCDRAEEVEDNGGEPLEHEDEMEKVPQQLIAVLLCLLPKVDALLLQSCDRRPSEVANRIITQCLKDEKIASSVLPKLTTLDLRVHQLRWKRRRELDTIPFDTVYALLHLPTLRHIATWQDDGFASFFEIHIRQQNGVAAFVDSHGVQDNVIHRPRHSHREWLPKIETMSLTTAGYHCSYFYAACEMATSLRRLTLDVIDVNRGGHFKSRFHSDATLNTALLLRAETLEELRLERFDRHSKHISASGQLTCLPSMAKLRTLKIEMHMLFESFEQARQLALPDLLPPNLERLELGDVWCHALNDLRGHVTPMGIDWYPEALAGQLQRLAEAVRPARKDQRSRLPKLRSVHLWPHHWCLRGRWLLEEQLHDIEQLLREVGVVFTYVVPLYDGHPR</sequence>
<keyword evidence="2" id="KW-1185">Reference proteome</keyword>
<comment type="caution">
    <text evidence="1">The sequence shown here is derived from an EMBL/GenBank/DDBJ whole genome shotgun (WGS) entry which is preliminary data.</text>
</comment>
<evidence type="ECO:0008006" key="3">
    <source>
        <dbReference type="Google" id="ProtNLM"/>
    </source>
</evidence>
<reference evidence="1 2" key="1">
    <citation type="journal article" date="2024" name="IMA Fungus">
        <title>Apiospora arundinis, a panoply of carbohydrate-active enzymes and secondary metabolites.</title>
        <authorList>
            <person name="Sorensen T."/>
            <person name="Petersen C."/>
            <person name="Muurmann A.T."/>
            <person name="Christiansen J.V."/>
            <person name="Brundto M.L."/>
            <person name="Overgaard C.K."/>
            <person name="Boysen A.T."/>
            <person name="Wollenberg R.D."/>
            <person name="Larsen T.O."/>
            <person name="Sorensen J.L."/>
            <person name="Nielsen K.L."/>
            <person name="Sondergaard T.E."/>
        </authorList>
    </citation>
    <scope>NUCLEOTIDE SEQUENCE [LARGE SCALE GENOMIC DNA]</scope>
    <source>
        <strain evidence="1 2">AAU 773</strain>
    </source>
</reference>
<dbReference type="Proteomes" id="UP001390339">
    <property type="component" value="Unassembled WGS sequence"/>
</dbReference>
<evidence type="ECO:0000313" key="1">
    <source>
        <dbReference type="EMBL" id="KAK8868953.1"/>
    </source>
</evidence>